<proteinExistence type="predicted"/>
<sequence length="174" mass="19806">MKIRYLLLAAALTSGSALAADKVDENPVTESGKVKIEWQSPKDFRDIKSASELQSRYEKRLFETLTKALDKDVSSSLKDNQKLELTVTDVDLAGDVRPTFGATANDIRVVKNVYPPKISFSYRLLEGDQVVVAGDEKLTDMQFLDHVDRINSDSFRYEERMLKDWFQKTLKPKL</sequence>
<dbReference type="KEGG" id="salg:BS332_10185"/>
<keyword evidence="2" id="KW-1185">Reference proteome</keyword>
<reference evidence="1 2" key="1">
    <citation type="submission" date="2018-06" db="EMBL/GenBank/DDBJ databases">
        <authorList>
            <consortium name="Pathogen Informatics"/>
            <person name="Doyle S."/>
        </authorList>
    </citation>
    <scope>NUCLEOTIDE SEQUENCE [LARGE SCALE GENOMIC DNA]</scope>
    <source>
        <strain evidence="1 2">NCTC10738</strain>
    </source>
</reference>
<gene>
    <name evidence="1" type="ORF">NCTC10738_01079</name>
</gene>
<dbReference type="InterPro" id="IPR021557">
    <property type="entry name" value="DUF3016"/>
</dbReference>
<evidence type="ECO:0000313" key="1">
    <source>
        <dbReference type="EMBL" id="SUI56115.1"/>
    </source>
</evidence>
<dbReference type="AlphaFoldDB" id="A0A379Z662"/>
<evidence type="ECO:0000313" key="2">
    <source>
        <dbReference type="Proteomes" id="UP000254069"/>
    </source>
</evidence>
<dbReference type="EMBL" id="UGYO01000001">
    <property type="protein sequence ID" value="SUI56115.1"/>
    <property type="molecule type" value="Genomic_DNA"/>
</dbReference>
<name>A0A379Z662_9GAMM</name>
<dbReference type="Proteomes" id="UP000254069">
    <property type="component" value="Unassembled WGS sequence"/>
</dbReference>
<dbReference type="Pfam" id="PF11454">
    <property type="entry name" value="DUF3016"/>
    <property type="match status" value="1"/>
</dbReference>
<protein>
    <submittedName>
        <fullName evidence="1">Protein of uncharacterized function (DUF3016)</fullName>
    </submittedName>
</protein>
<dbReference type="GeneID" id="93807606"/>
<accession>A0A379Z662</accession>
<dbReference type="RefSeq" id="WP_025009321.1">
    <property type="nucleotide sequence ID" value="NZ_AP024616.1"/>
</dbReference>
<organism evidence="1 2">
    <name type="scientific">Shewanella algae</name>
    <dbReference type="NCBI Taxonomy" id="38313"/>
    <lineage>
        <taxon>Bacteria</taxon>
        <taxon>Pseudomonadati</taxon>
        <taxon>Pseudomonadota</taxon>
        <taxon>Gammaproteobacteria</taxon>
        <taxon>Alteromonadales</taxon>
        <taxon>Shewanellaceae</taxon>
        <taxon>Shewanella</taxon>
    </lineage>
</organism>